<feature type="transmembrane region" description="Helical" evidence="4">
    <location>
        <begin position="112"/>
        <end position="134"/>
    </location>
</feature>
<feature type="domain" description="Major facilitator superfamily (MFS) profile" evidence="5">
    <location>
        <begin position="228"/>
        <end position="419"/>
    </location>
</feature>
<dbReference type="AlphaFoldDB" id="A0A4P6UZ21"/>
<dbReference type="Proteomes" id="UP000293719">
    <property type="component" value="Chromosome"/>
</dbReference>
<dbReference type="PROSITE" id="PS50850">
    <property type="entry name" value="MFS"/>
    <property type="match status" value="1"/>
</dbReference>
<reference evidence="6 7" key="1">
    <citation type="journal article" date="2017" name="Int. J. Syst. Evol. Microbiol.">
        <title>Roseitalea porphyridii gen. nov., sp. nov., isolated from a red alga, and reclassification of Hoeflea suaedae Chung et al. 2013 as Pseudohoeflea suaedae gen. nov., comb. nov.</title>
        <authorList>
            <person name="Hyeon J.W."/>
            <person name="Jeong S.E."/>
            <person name="Baek K."/>
            <person name="Jeon C.O."/>
        </authorList>
    </citation>
    <scope>NUCLEOTIDE SEQUENCE [LARGE SCALE GENOMIC DNA]</scope>
    <source>
        <strain evidence="6 7">MA7-20</strain>
    </source>
</reference>
<dbReference type="KEGG" id="rpod:E0E05_06985"/>
<keyword evidence="1 4" id="KW-0812">Transmembrane</keyword>
<dbReference type="InterPro" id="IPR020846">
    <property type="entry name" value="MFS_dom"/>
</dbReference>
<protein>
    <submittedName>
        <fullName evidence="6">MFS transporter</fullName>
    </submittedName>
</protein>
<dbReference type="GeneID" id="90767036"/>
<feature type="transmembrane region" description="Helical" evidence="4">
    <location>
        <begin position="87"/>
        <end position="106"/>
    </location>
</feature>
<feature type="transmembrane region" description="Helical" evidence="4">
    <location>
        <begin position="319"/>
        <end position="338"/>
    </location>
</feature>
<dbReference type="EMBL" id="CP036532">
    <property type="protein sequence ID" value="QBK30367.1"/>
    <property type="molecule type" value="Genomic_DNA"/>
</dbReference>
<dbReference type="PANTHER" id="PTHR23534:SF1">
    <property type="entry name" value="MAJOR FACILITATOR SUPERFAMILY PROTEIN"/>
    <property type="match status" value="1"/>
</dbReference>
<proteinExistence type="predicted"/>
<feature type="transmembrane region" description="Helical" evidence="4">
    <location>
        <begin position="268"/>
        <end position="287"/>
    </location>
</feature>
<feature type="transmembrane region" description="Helical" evidence="4">
    <location>
        <begin position="384"/>
        <end position="409"/>
    </location>
</feature>
<evidence type="ECO:0000256" key="3">
    <source>
        <dbReference type="ARBA" id="ARBA00023136"/>
    </source>
</evidence>
<keyword evidence="3 4" id="KW-0472">Membrane</keyword>
<gene>
    <name evidence="6" type="ORF">E0E05_06985</name>
</gene>
<dbReference type="RefSeq" id="WP_131616064.1">
    <property type="nucleotide sequence ID" value="NZ_CP036532.1"/>
</dbReference>
<feature type="transmembrane region" description="Helical" evidence="4">
    <location>
        <begin position="358"/>
        <end position="378"/>
    </location>
</feature>
<dbReference type="InterPro" id="IPR011701">
    <property type="entry name" value="MFS"/>
</dbReference>
<feature type="transmembrane region" description="Helical" evidence="4">
    <location>
        <begin position="177"/>
        <end position="195"/>
    </location>
</feature>
<evidence type="ECO:0000256" key="2">
    <source>
        <dbReference type="ARBA" id="ARBA00022989"/>
    </source>
</evidence>
<dbReference type="GO" id="GO:0022857">
    <property type="term" value="F:transmembrane transporter activity"/>
    <property type="evidence" value="ECO:0007669"/>
    <property type="project" value="InterPro"/>
</dbReference>
<organism evidence="6 7">
    <name type="scientific">Roseitalea porphyridii</name>
    <dbReference type="NCBI Taxonomy" id="1852022"/>
    <lineage>
        <taxon>Bacteria</taxon>
        <taxon>Pseudomonadati</taxon>
        <taxon>Pseudomonadota</taxon>
        <taxon>Alphaproteobacteria</taxon>
        <taxon>Hyphomicrobiales</taxon>
        <taxon>Ahrensiaceae</taxon>
        <taxon>Roseitalea</taxon>
    </lineage>
</organism>
<dbReference type="SUPFAM" id="SSF103473">
    <property type="entry name" value="MFS general substrate transporter"/>
    <property type="match status" value="1"/>
</dbReference>
<feature type="transmembrane region" description="Helical" evidence="4">
    <location>
        <begin position="229"/>
        <end position="248"/>
    </location>
</feature>
<evidence type="ECO:0000313" key="7">
    <source>
        <dbReference type="Proteomes" id="UP000293719"/>
    </source>
</evidence>
<sequence>MSATAPSAPVADLSFAKRTTLTIAASQAIVGAAAPVAISMGGLAGHYLLGADKTLSTLPVTGFNIGVALGALPAAMLMRAVGRRNGFVSGAMVTALGGAIAALGLFETSFWLFATGLLVIGLGGAFVQQYRFAAADASPKIFKPKAISWVLGGGVFAAIIGPQAVIHTKNLFAPVEFAGAFVAVIGLGLLGALILSTLKIADHVEPVAADAPPAAPERSLGAIVGQPRFLVAFICGVTSYALMSFLMTGAPLAMVGCGYSAEQATLGISWHVMAMFAPSFVTGNLIARFGKETIVAAGLLILIVCGLVALSGIALWQFWLALILLGVGWNFGFIGATAMLTDTYTPAEKNKVQGVHDFALFGTVAFASLMSGATLNWFGETAEAGWVALNWILLPVASVCLVLLAGFVLRDRRLAARRG</sequence>
<evidence type="ECO:0000313" key="6">
    <source>
        <dbReference type="EMBL" id="QBK30367.1"/>
    </source>
</evidence>
<keyword evidence="7" id="KW-1185">Reference proteome</keyword>
<accession>A0A4P6UZ21</accession>
<feature type="transmembrane region" description="Helical" evidence="4">
    <location>
        <begin position="146"/>
        <end position="165"/>
    </location>
</feature>
<evidence type="ECO:0000259" key="5">
    <source>
        <dbReference type="PROSITE" id="PS50850"/>
    </source>
</evidence>
<dbReference type="Pfam" id="PF07690">
    <property type="entry name" value="MFS_1"/>
    <property type="match status" value="1"/>
</dbReference>
<evidence type="ECO:0000256" key="1">
    <source>
        <dbReference type="ARBA" id="ARBA00022692"/>
    </source>
</evidence>
<dbReference type="InterPro" id="IPR036259">
    <property type="entry name" value="MFS_trans_sf"/>
</dbReference>
<feature type="transmembrane region" description="Helical" evidence="4">
    <location>
        <begin position="294"/>
        <end position="313"/>
    </location>
</feature>
<feature type="transmembrane region" description="Helical" evidence="4">
    <location>
        <begin position="55"/>
        <end position="75"/>
    </location>
</feature>
<dbReference type="Gene3D" id="1.20.1250.20">
    <property type="entry name" value="MFS general substrate transporter like domains"/>
    <property type="match status" value="1"/>
</dbReference>
<dbReference type="PANTHER" id="PTHR23534">
    <property type="entry name" value="MFS PERMEASE"/>
    <property type="match status" value="1"/>
</dbReference>
<dbReference type="OrthoDB" id="8558006at2"/>
<evidence type="ECO:0000256" key="4">
    <source>
        <dbReference type="SAM" id="Phobius"/>
    </source>
</evidence>
<keyword evidence="2 4" id="KW-1133">Transmembrane helix</keyword>
<name>A0A4P6UZ21_9HYPH</name>
<feature type="transmembrane region" description="Helical" evidence="4">
    <location>
        <begin position="21"/>
        <end position="49"/>
    </location>
</feature>